<dbReference type="Pfam" id="PF02872">
    <property type="entry name" value="5_nucleotid_C"/>
    <property type="match status" value="1"/>
</dbReference>
<organism evidence="4 5">
    <name type="scientific">Halolamina pelagica</name>
    <dbReference type="NCBI Taxonomy" id="699431"/>
    <lineage>
        <taxon>Archaea</taxon>
        <taxon>Methanobacteriati</taxon>
        <taxon>Methanobacteriota</taxon>
        <taxon>Stenosarchaea group</taxon>
        <taxon>Halobacteria</taxon>
        <taxon>Halobacteriales</taxon>
        <taxon>Haloferacaceae</taxon>
    </lineage>
</organism>
<dbReference type="PANTHER" id="PTHR11575:SF24">
    <property type="entry name" value="5'-NUCLEOTIDASE"/>
    <property type="match status" value="1"/>
</dbReference>
<feature type="domain" description="5'-Nucleotidase C-terminal" evidence="3">
    <location>
        <begin position="278"/>
        <end position="358"/>
    </location>
</feature>
<dbReference type="InterPro" id="IPR004843">
    <property type="entry name" value="Calcineurin-like_PHP"/>
</dbReference>
<dbReference type="OrthoDB" id="21342at2157"/>
<dbReference type="Gene3D" id="3.60.21.10">
    <property type="match status" value="1"/>
</dbReference>
<evidence type="ECO:0000313" key="4">
    <source>
        <dbReference type="EMBL" id="KPN29961.1"/>
    </source>
</evidence>
<dbReference type="InterPro" id="IPR036907">
    <property type="entry name" value="5'-Nucleotdase_C_sf"/>
</dbReference>
<dbReference type="GO" id="GO:0009166">
    <property type="term" value="P:nucleotide catabolic process"/>
    <property type="evidence" value="ECO:0007669"/>
    <property type="project" value="InterPro"/>
</dbReference>
<keyword evidence="5" id="KW-1185">Reference proteome</keyword>
<dbReference type="Gene3D" id="3.90.780.10">
    <property type="entry name" value="5'-Nucleotidase, C-terminal domain"/>
    <property type="match status" value="1"/>
</dbReference>
<dbReference type="InterPro" id="IPR008334">
    <property type="entry name" value="5'-Nucleotdase_C"/>
</dbReference>
<dbReference type="RefSeq" id="WP_054583093.1">
    <property type="nucleotide sequence ID" value="NZ_LGUC01000001.1"/>
</dbReference>
<comment type="caution">
    <text evidence="4">The sequence shown here is derived from an EMBL/GenBank/DDBJ whole genome shotgun (WGS) entry which is preliminary data.</text>
</comment>
<protein>
    <submittedName>
        <fullName evidence="4">Bifunctional 2',3'-cyclic nucleotide 2'-phosphodiesterase/3'-nucleotidase protein</fullName>
    </submittedName>
</protein>
<evidence type="ECO:0000259" key="2">
    <source>
        <dbReference type="Pfam" id="PF00149"/>
    </source>
</evidence>
<dbReference type="Pfam" id="PF00149">
    <property type="entry name" value="Metallophos"/>
    <property type="match status" value="1"/>
</dbReference>
<name>A0A0P7G9G3_9EURY</name>
<dbReference type="SUPFAM" id="SSF55816">
    <property type="entry name" value="5'-nucleotidase (syn. UDP-sugar hydrolase), C-terminal domain"/>
    <property type="match status" value="1"/>
</dbReference>
<feature type="domain" description="Calcineurin-like phosphoesterase" evidence="2">
    <location>
        <begin position="11"/>
        <end position="203"/>
    </location>
</feature>
<evidence type="ECO:0000313" key="5">
    <source>
        <dbReference type="Proteomes" id="UP000050535"/>
    </source>
</evidence>
<sequence length="430" mass="44435">MTTDAGAAGPRLLVINDVETAVDHPERIGRLAGAVDALRDDRTAVLDAGDATAMGALAFTTDTGRGQIAPLHRALAPDAHVPGNHDFDYGPDWLAGFAAATPGRWLGANVDGGEHLDLPDSVTLDIGDRTVAVVGLVTPETPELCFAVDDLEFTDPIRAATEAIADLPPSVDHVVVLSHCGPLDEEIARAVDADAVVGAHDHERVVEHVDGTLVARTAGVGHELLEVELRAEAMGEIHETADYPVSGPIAEAYRARLDAAGLDDRLATLDAPLTTLETAGFVADAYRAEAETPSGERGADVGFVLEASVRESIAGEVTTGDLIGTVPFGSELVTLAVDAADLRAALRATQGPIDATHGLGVWANADPNSATVGGEPVPDGETVTVGTTSYEAYNEILPGFSEQAIVANAGAQHERILSHARNGGLGAVNE</sequence>
<dbReference type="InterPro" id="IPR029052">
    <property type="entry name" value="Metallo-depent_PP-like"/>
</dbReference>
<dbReference type="AlphaFoldDB" id="A0A0P7G9G3"/>
<gene>
    <name evidence="4" type="ORF">SY89_00681</name>
</gene>
<dbReference type="InterPro" id="IPR006179">
    <property type="entry name" value="5_nucleotidase/apyrase"/>
</dbReference>
<keyword evidence="1" id="KW-0732">Signal</keyword>
<dbReference type="GO" id="GO:0016787">
    <property type="term" value="F:hydrolase activity"/>
    <property type="evidence" value="ECO:0007669"/>
    <property type="project" value="InterPro"/>
</dbReference>
<dbReference type="STRING" id="699431.SY89_00681"/>
<dbReference type="PANTHER" id="PTHR11575">
    <property type="entry name" value="5'-NUCLEOTIDASE-RELATED"/>
    <property type="match status" value="1"/>
</dbReference>
<accession>A0A0P7G9G3</accession>
<evidence type="ECO:0000256" key="1">
    <source>
        <dbReference type="ARBA" id="ARBA00022729"/>
    </source>
</evidence>
<proteinExistence type="predicted"/>
<dbReference type="Proteomes" id="UP000050535">
    <property type="component" value="Unassembled WGS sequence"/>
</dbReference>
<dbReference type="EMBL" id="LGUC01000001">
    <property type="protein sequence ID" value="KPN29961.1"/>
    <property type="molecule type" value="Genomic_DNA"/>
</dbReference>
<dbReference type="SUPFAM" id="SSF56300">
    <property type="entry name" value="Metallo-dependent phosphatases"/>
    <property type="match status" value="1"/>
</dbReference>
<evidence type="ECO:0000259" key="3">
    <source>
        <dbReference type="Pfam" id="PF02872"/>
    </source>
</evidence>
<reference evidence="5" key="1">
    <citation type="submission" date="2013-11" db="EMBL/GenBank/DDBJ databases">
        <authorList>
            <person name="Hoang H.T."/>
            <person name="Killian M.L."/>
            <person name="Madson D.M."/>
            <person name="Arruda P.H.E."/>
            <person name="Sun D."/>
            <person name="Schwartz K.J."/>
            <person name="Yoon K."/>
        </authorList>
    </citation>
    <scope>NUCLEOTIDE SEQUENCE [LARGE SCALE GENOMIC DNA]</scope>
    <source>
        <strain evidence="5">CDK2</strain>
    </source>
</reference>